<sequence>MKQKKKIKAFSTLILAGILCCSASILVYATNATPASRNNANSEGNTSSVFYPLPLQKSREELAEELANSMETTDPPEQPEPEDPPEPPIEPDDFESPDEPDLPVYPVEPVTPAEPEPQPEPAPQPEPEPEPQPEPEPEPQPEPEPAPQPEPAPTLPQTSQLWWPVGLVFILGFAMVLAGLVEMRKSRRHEDSDR</sequence>
<feature type="transmembrane region" description="Helical" evidence="2">
    <location>
        <begin position="161"/>
        <end position="181"/>
    </location>
</feature>
<evidence type="ECO:0000313" key="4">
    <source>
        <dbReference type="EMBL" id="HJB59798.1"/>
    </source>
</evidence>
<dbReference type="EMBL" id="DWXX01000172">
    <property type="protein sequence ID" value="HJB59798.1"/>
    <property type="molecule type" value="Genomic_DNA"/>
</dbReference>
<feature type="region of interest" description="Disordered" evidence="1">
    <location>
        <begin position="35"/>
        <end position="158"/>
    </location>
</feature>
<comment type="caution">
    <text evidence="4">The sequence shown here is derived from an EMBL/GenBank/DDBJ whole genome shotgun (WGS) entry which is preliminary data.</text>
</comment>
<keyword evidence="2" id="KW-0812">Transmembrane</keyword>
<feature type="compositionally biased region" description="Polar residues" evidence="1">
    <location>
        <begin position="35"/>
        <end position="49"/>
    </location>
</feature>
<keyword evidence="2" id="KW-1133">Transmembrane helix</keyword>
<proteinExistence type="predicted"/>
<dbReference type="Proteomes" id="UP000824211">
    <property type="component" value="Unassembled WGS sequence"/>
</dbReference>
<accession>A0A9D2MGV4</accession>
<evidence type="ECO:0000313" key="5">
    <source>
        <dbReference type="Proteomes" id="UP000824211"/>
    </source>
</evidence>
<evidence type="ECO:0000256" key="1">
    <source>
        <dbReference type="SAM" id="MobiDB-lite"/>
    </source>
</evidence>
<keyword evidence="3" id="KW-0732">Signal</keyword>
<feature type="signal peptide" evidence="3">
    <location>
        <begin position="1"/>
        <end position="29"/>
    </location>
</feature>
<feature type="compositionally biased region" description="Acidic residues" evidence="1">
    <location>
        <begin position="77"/>
        <end position="101"/>
    </location>
</feature>
<name>A0A9D2MGV4_9FIRM</name>
<keyword evidence="2" id="KW-0472">Membrane</keyword>
<evidence type="ECO:0008006" key="6">
    <source>
        <dbReference type="Google" id="ProtNLM"/>
    </source>
</evidence>
<feature type="compositionally biased region" description="Acidic residues" evidence="1">
    <location>
        <begin position="127"/>
        <end position="141"/>
    </location>
</feature>
<dbReference type="AlphaFoldDB" id="A0A9D2MGV4"/>
<reference evidence="4" key="2">
    <citation type="submission" date="2021-04" db="EMBL/GenBank/DDBJ databases">
        <authorList>
            <person name="Gilroy R."/>
        </authorList>
    </citation>
    <scope>NUCLEOTIDE SEQUENCE</scope>
    <source>
        <strain evidence="4">ChiHjej9B8-13557</strain>
    </source>
</reference>
<evidence type="ECO:0000256" key="2">
    <source>
        <dbReference type="SAM" id="Phobius"/>
    </source>
</evidence>
<evidence type="ECO:0000256" key="3">
    <source>
        <dbReference type="SAM" id="SignalP"/>
    </source>
</evidence>
<gene>
    <name evidence="4" type="ORF">H9771_09135</name>
</gene>
<feature type="compositionally biased region" description="Pro residues" evidence="1">
    <location>
        <begin position="112"/>
        <end position="126"/>
    </location>
</feature>
<feature type="chain" id="PRO_5039019012" description="LPXTG cell wall anchor domain-containing protein" evidence="3">
    <location>
        <begin position="30"/>
        <end position="194"/>
    </location>
</feature>
<feature type="compositionally biased region" description="Pro residues" evidence="1">
    <location>
        <begin position="142"/>
        <end position="154"/>
    </location>
</feature>
<protein>
    <recommendedName>
        <fullName evidence="6">LPXTG cell wall anchor domain-containing protein</fullName>
    </recommendedName>
</protein>
<organism evidence="4 5">
    <name type="scientific">Candidatus Faecalibacterium faecipullorum</name>
    <dbReference type="NCBI Taxonomy" id="2838578"/>
    <lineage>
        <taxon>Bacteria</taxon>
        <taxon>Bacillati</taxon>
        <taxon>Bacillota</taxon>
        <taxon>Clostridia</taxon>
        <taxon>Eubacteriales</taxon>
        <taxon>Oscillospiraceae</taxon>
        <taxon>Faecalibacterium</taxon>
    </lineage>
</organism>
<reference evidence="4" key="1">
    <citation type="journal article" date="2021" name="PeerJ">
        <title>Extensive microbial diversity within the chicken gut microbiome revealed by metagenomics and culture.</title>
        <authorList>
            <person name="Gilroy R."/>
            <person name="Ravi A."/>
            <person name="Getino M."/>
            <person name="Pursley I."/>
            <person name="Horton D.L."/>
            <person name="Alikhan N.F."/>
            <person name="Baker D."/>
            <person name="Gharbi K."/>
            <person name="Hall N."/>
            <person name="Watson M."/>
            <person name="Adriaenssens E.M."/>
            <person name="Foster-Nyarko E."/>
            <person name="Jarju S."/>
            <person name="Secka A."/>
            <person name="Antonio M."/>
            <person name="Oren A."/>
            <person name="Chaudhuri R.R."/>
            <person name="La Ragione R."/>
            <person name="Hildebrand F."/>
            <person name="Pallen M.J."/>
        </authorList>
    </citation>
    <scope>NUCLEOTIDE SEQUENCE</scope>
    <source>
        <strain evidence="4">ChiHjej9B8-13557</strain>
    </source>
</reference>